<feature type="domain" description="T2SS protein K second SAM-like" evidence="3">
    <location>
        <begin position="179"/>
        <end position="236"/>
    </location>
</feature>
<dbReference type="PIRSF" id="PIRSF002786">
    <property type="entry name" value="XcpX"/>
    <property type="match status" value="1"/>
</dbReference>
<reference evidence="4 5" key="1">
    <citation type="submission" date="2015-01" db="EMBL/GenBank/DDBJ databases">
        <title>Complete genome of Pseudomonas batumici UCM B-321 producer of the batumin antibiotic with strong antistaphilococcal and potential anticancer activity.</title>
        <authorList>
            <person name="Klochko V.V."/>
            <person name="Zelena L.B."/>
            <person name="Elena K.A."/>
            <person name="Reva O.N."/>
        </authorList>
    </citation>
    <scope>NUCLEOTIDE SEQUENCE [LARGE SCALE GENOMIC DNA]</scope>
    <source>
        <strain evidence="4 5">UCM B-321</strain>
    </source>
</reference>
<dbReference type="Proteomes" id="UP000031535">
    <property type="component" value="Unassembled WGS sequence"/>
</dbReference>
<comment type="subcellular location">
    <subcellularLocation>
        <location evidence="1">Cell inner membrane</location>
    </subcellularLocation>
</comment>
<dbReference type="STRING" id="226910.UCMB321_0564"/>
<evidence type="ECO:0000256" key="1">
    <source>
        <dbReference type="PIRNR" id="PIRNR002786"/>
    </source>
</evidence>
<evidence type="ECO:0000313" key="4">
    <source>
        <dbReference type="EMBL" id="KIH85745.1"/>
    </source>
</evidence>
<dbReference type="Gene3D" id="3.30.1300.30">
    <property type="entry name" value="GSPII I/J protein-like"/>
    <property type="match status" value="1"/>
</dbReference>
<protein>
    <recommendedName>
        <fullName evidence="1">Type II secretion system protein K</fullName>
    </recommendedName>
</protein>
<dbReference type="PATRIC" id="fig|226910.6.peg.562"/>
<dbReference type="EMBL" id="JXDG01000004">
    <property type="protein sequence ID" value="KIH85745.1"/>
    <property type="molecule type" value="Genomic_DNA"/>
</dbReference>
<dbReference type="InterPro" id="IPR045584">
    <property type="entry name" value="Pilin-like"/>
</dbReference>
<dbReference type="Pfam" id="PF03934">
    <property type="entry name" value="T2SSK"/>
    <property type="match status" value="1"/>
</dbReference>
<name>A0A0C2IFI0_9PSED</name>
<feature type="transmembrane region" description="Helical" evidence="2">
    <location>
        <begin position="9"/>
        <end position="29"/>
    </location>
</feature>
<keyword evidence="1" id="KW-1003">Cell membrane</keyword>
<keyword evidence="1 2" id="KW-0472">Membrane</keyword>
<dbReference type="GO" id="GO:0005886">
    <property type="term" value="C:plasma membrane"/>
    <property type="evidence" value="ECO:0007669"/>
    <property type="project" value="UniProtKB-SubCell"/>
</dbReference>
<keyword evidence="5" id="KW-1185">Reference proteome</keyword>
<dbReference type="SUPFAM" id="SSF158544">
    <property type="entry name" value="GspK insert domain-like"/>
    <property type="match status" value="2"/>
</dbReference>
<dbReference type="Gene3D" id="1.10.40.60">
    <property type="entry name" value="EpsJ-like"/>
    <property type="match status" value="1"/>
</dbReference>
<dbReference type="InterPro" id="IPR005628">
    <property type="entry name" value="GspK"/>
</dbReference>
<keyword evidence="1" id="KW-0997">Cell inner membrane</keyword>
<dbReference type="PANTHER" id="PTHR38831:SF1">
    <property type="entry name" value="TYPE II SECRETION SYSTEM PROTEIN K-RELATED"/>
    <property type="match status" value="1"/>
</dbReference>
<comment type="similarity">
    <text evidence="1">Belongs to the GSP K family.</text>
</comment>
<keyword evidence="2" id="KW-1133">Transmembrane helix</keyword>
<dbReference type="AlphaFoldDB" id="A0A0C2IFI0"/>
<dbReference type="SUPFAM" id="SSF54523">
    <property type="entry name" value="Pili subunits"/>
    <property type="match status" value="1"/>
</dbReference>
<dbReference type="InterPro" id="IPR038072">
    <property type="entry name" value="GspK_central_sf"/>
</dbReference>
<dbReference type="GO" id="GO:0009306">
    <property type="term" value="P:protein secretion"/>
    <property type="evidence" value="ECO:0007669"/>
    <property type="project" value="InterPro"/>
</dbReference>
<sequence length="286" mass="31183">MSGAGQRGVALISVLLIMTLALFVVGGLLRSHTQALQSSAQHMHQVQLRQWAIAAESWARELLQPPDLLEAKTINLAQPWARPALPFDLPGVEVRLEIEDLAARFNLTRLLLPGKADEISLERWARLLEALEIPALDLAPLRGTEVSDTSQLRLLPGVDQDLLQRLQPFVALLPAEATLNVNTASATQLAMLEGMTAADARAFVAQRPLEGYADAQAFTRAPGLDGLGIASHGLGVDSRWFRVTVEVSAGAARLRLVSDLERPRDSLRLRVLQRRFLAPTQGESPL</sequence>
<comment type="caution">
    <text evidence="4">The sequence shown here is derived from an EMBL/GenBank/DDBJ whole genome shotgun (WGS) entry which is preliminary data.</text>
</comment>
<dbReference type="PANTHER" id="PTHR38831">
    <property type="entry name" value="TYPE II SECRETION SYSTEM PROTEIN K"/>
    <property type="match status" value="1"/>
</dbReference>
<keyword evidence="2" id="KW-0812">Transmembrane</keyword>
<dbReference type="RefSeq" id="WP_040063698.1">
    <property type="nucleotide sequence ID" value="NZ_JXDG01000004.1"/>
</dbReference>
<organism evidence="4 5">
    <name type="scientific">Pseudomonas batumici</name>
    <dbReference type="NCBI Taxonomy" id="226910"/>
    <lineage>
        <taxon>Bacteria</taxon>
        <taxon>Pseudomonadati</taxon>
        <taxon>Pseudomonadota</taxon>
        <taxon>Gammaproteobacteria</taxon>
        <taxon>Pseudomonadales</taxon>
        <taxon>Pseudomonadaceae</taxon>
        <taxon>Pseudomonas</taxon>
    </lineage>
</organism>
<evidence type="ECO:0000256" key="2">
    <source>
        <dbReference type="SAM" id="Phobius"/>
    </source>
</evidence>
<evidence type="ECO:0000313" key="5">
    <source>
        <dbReference type="Proteomes" id="UP000031535"/>
    </source>
</evidence>
<accession>A0A0C2IFI0</accession>
<evidence type="ECO:0000259" key="3">
    <source>
        <dbReference type="Pfam" id="PF03934"/>
    </source>
</evidence>
<keyword evidence="1" id="KW-0813">Transport</keyword>
<gene>
    <name evidence="4" type="ORF">UCMB321_0564</name>
</gene>
<dbReference type="InterPro" id="IPR049179">
    <property type="entry name" value="T2SSK_SAM-like_2nd"/>
</dbReference>
<proteinExistence type="inferred from homology"/>
<dbReference type="OrthoDB" id="5293133at2"/>